<evidence type="ECO:0000313" key="2">
    <source>
        <dbReference type="Proteomes" id="UP000030645"/>
    </source>
</evidence>
<organism evidence="1 2">
    <name type="scientific">Morus notabilis</name>
    <dbReference type="NCBI Taxonomy" id="981085"/>
    <lineage>
        <taxon>Eukaryota</taxon>
        <taxon>Viridiplantae</taxon>
        <taxon>Streptophyta</taxon>
        <taxon>Embryophyta</taxon>
        <taxon>Tracheophyta</taxon>
        <taxon>Spermatophyta</taxon>
        <taxon>Magnoliopsida</taxon>
        <taxon>eudicotyledons</taxon>
        <taxon>Gunneridae</taxon>
        <taxon>Pentapetalae</taxon>
        <taxon>rosids</taxon>
        <taxon>fabids</taxon>
        <taxon>Rosales</taxon>
        <taxon>Moraceae</taxon>
        <taxon>Moreae</taxon>
        <taxon>Morus</taxon>
    </lineage>
</organism>
<proteinExistence type="predicted"/>
<name>W9QTW1_9ROSA</name>
<keyword evidence="2" id="KW-1185">Reference proteome</keyword>
<evidence type="ECO:0000313" key="1">
    <source>
        <dbReference type="EMBL" id="EXB54030.1"/>
    </source>
</evidence>
<reference evidence="2" key="1">
    <citation type="submission" date="2013-01" db="EMBL/GenBank/DDBJ databases">
        <title>Draft Genome Sequence of a Mulberry Tree, Morus notabilis C.K. Schneid.</title>
        <authorList>
            <person name="He N."/>
            <person name="Zhao S."/>
        </authorList>
    </citation>
    <scope>NUCLEOTIDE SEQUENCE</scope>
</reference>
<dbReference type="Proteomes" id="UP000030645">
    <property type="component" value="Unassembled WGS sequence"/>
</dbReference>
<protein>
    <submittedName>
        <fullName evidence="1">Uncharacterized protein</fullName>
    </submittedName>
</protein>
<dbReference type="AlphaFoldDB" id="W9QTW1"/>
<accession>W9QTW1</accession>
<sequence length="89" mass="9400">MKIEGVAGGEVVVSGKVVVVRVGCNFKYFAHDGLSLRQRIGSQVGLNAMVLGPATGQLDLQRHGVCMDKWVCDGAVGFTMVGYCKADVV</sequence>
<gene>
    <name evidence="1" type="ORF">L484_012822</name>
</gene>
<dbReference type="EMBL" id="KE344146">
    <property type="protein sequence ID" value="EXB54030.1"/>
    <property type="molecule type" value="Genomic_DNA"/>
</dbReference>